<dbReference type="WBParaSite" id="SPAL_0000505200.1">
    <property type="protein sequence ID" value="SPAL_0000505200.1"/>
    <property type="gene ID" value="SPAL_0000505200"/>
</dbReference>
<dbReference type="Proteomes" id="UP000046392">
    <property type="component" value="Unplaced"/>
</dbReference>
<organism evidence="1 2">
    <name type="scientific">Strongyloides papillosus</name>
    <name type="common">Intestinal threadworm</name>
    <dbReference type="NCBI Taxonomy" id="174720"/>
    <lineage>
        <taxon>Eukaryota</taxon>
        <taxon>Metazoa</taxon>
        <taxon>Ecdysozoa</taxon>
        <taxon>Nematoda</taxon>
        <taxon>Chromadorea</taxon>
        <taxon>Rhabditida</taxon>
        <taxon>Tylenchina</taxon>
        <taxon>Panagrolaimomorpha</taxon>
        <taxon>Strongyloidoidea</taxon>
        <taxon>Strongyloididae</taxon>
        <taxon>Strongyloides</taxon>
    </lineage>
</organism>
<protein>
    <submittedName>
        <fullName evidence="2">ORFan</fullName>
    </submittedName>
</protein>
<keyword evidence="1" id="KW-1185">Reference proteome</keyword>
<accession>A0A0N5BGE5</accession>
<name>A0A0N5BGE5_STREA</name>
<evidence type="ECO:0000313" key="2">
    <source>
        <dbReference type="WBParaSite" id="SPAL_0000505200.1"/>
    </source>
</evidence>
<evidence type="ECO:0000313" key="1">
    <source>
        <dbReference type="Proteomes" id="UP000046392"/>
    </source>
</evidence>
<reference evidence="2" key="1">
    <citation type="submission" date="2017-02" db="UniProtKB">
        <authorList>
            <consortium name="WormBaseParasite"/>
        </authorList>
    </citation>
    <scope>IDENTIFICATION</scope>
</reference>
<sequence length="393" mass="45919">MLVGRPDLLENNLNDLSNESLESLVTTCKEDYLSNEDLKSGLMNCDTIMKSRANIIVDSECHYFSKYNIFNQCLRYGRFSYRHDISPYPIPSLTEDSLQDWYYHEKINEPLNYKFGSNKKLEYGIYVPNDFIAKKVNYTARDIAYYTVGLSLHFDECLQTDVSMIKMRDFINRFSKAPRLRFISIFITNECFESDMVDVRLRSLLSLFSIHVKFLNFHVNSRNDYNSLLYCASEELSHIEGLYLHTDNYYDDITFSYHIIKRFKKLRLLSVIGFMRCYEFISKIHKLQHLECLYIPLVIAPHICAICQSEFPKSKWYGAPIKKDNIGGIGLGIFVSSVKCIIGYTKNGYSVDCGILCIRNLAHLDRYFVKVCEKTDYEKTTDVKWCDKCMIAL</sequence>
<proteinExistence type="predicted"/>
<dbReference type="AlphaFoldDB" id="A0A0N5BGE5"/>